<protein>
    <recommendedName>
        <fullName evidence="4">Secreted protein</fullName>
    </recommendedName>
</protein>
<sequence length="172" mass="18241">MALVVCCVTCCVCLVALCCLVVSSGEVFPELFLACSGSGFSKNFFVLISVLLPSRLRCVVGWLVRSGGFPQNGALVVLVELHWWDCVCPHGSYGSASFSCAQLALAVGDVVCAVAMWLAVLLVEVGEPTGLLRFVVRVFVLPDWSMFELEGAGARFRMVCVVPLVVSSVGSG</sequence>
<evidence type="ECO:0000313" key="2">
    <source>
        <dbReference type="EMBL" id="MQL92579.1"/>
    </source>
</evidence>
<dbReference type="AlphaFoldDB" id="A0A843VMP3"/>
<dbReference type="Proteomes" id="UP000652761">
    <property type="component" value="Unassembled WGS sequence"/>
</dbReference>
<comment type="caution">
    <text evidence="2">The sequence shown here is derived from an EMBL/GenBank/DDBJ whole genome shotgun (WGS) entry which is preliminary data.</text>
</comment>
<organism evidence="2 3">
    <name type="scientific">Colocasia esculenta</name>
    <name type="common">Wild taro</name>
    <name type="synonym">Arum esculentum</name>
    <dbReference type="NCBI Taxonomy" id="4460"/>
    <lineage>
        <taxon>Eukaryota</taxon>
        <taxon>Viridiplantae</taxon>
        <taxon>Streptophyta</taxon>
        <taxon>Embryophyta</taxon>
        <taxon>Tracheophyta</taxon>
        <taxon>Spermatophyta</taxon>
        <taxon>Magnoliopsida</taxon>
        <taxon>Liliopsida</taxon>
        <taxon>Araceae</taxon>
        <taxon>Aroideae</taxon>
        <taxon>Colocasieae</taxon>
        <taxon>Colocasia</taxon>
    </lineage>
</organism>
<name>A0A843VMP3_COLES</name>
<feature type="chain" id="PRO_5032620738" description="Secreted protein" evidence="1">
    <location>
        <begin position="26"/>
        <end position="172"/>
    </location>
</feature>
<dbReference type="EMBL" id="NMUH01001460">
    <property type="protein sequence ID" value="MQL92579.1"/>
    <property type="molecule type" value="Genomic_DNA"/>
</dbReference>
<evidence type="ECO:0000313" key="3">
    <source>
        <dbReference type="Proteomes" id="UP000652761"/>
    </source>
</evidence>
<accession>A0A843VMP3</accession>
<feature type="signal peptide" evidence="1">
    <location>
        <begin position="1"/>
        <end position="25"/>
    </location>
</feature>
<reference evidence="2" key="1">
    <citation type="submission" date="2017-07" db="EMBL/GenBank/DDBJ databases">
        <title>Taro Niue Genome Assembly and Annotation.</title>
        <authorList>
            <person name="Atibalentja N."/>
            <person name="Keating K."/>
            <person name="Fields C.J."/>
        </authorList>
    </citation>
    <scope>NUCLEOTIDE SEQUENCE</scope>
    <source>
        <strain evidence="2">Niue_2</strain>
        <tissue evidence="2">Leaf</tissue>
    </source>
</reference>
<keyword evidence="3" id="KW-1185">Reference proteome</keyword>
<keyword evidence="1" id="KW-0732">Signal</keyword>
<evidence type="ECO:0000256" key="1">
    <source>
        <dbReference type="SAM" id="SignalP"/>
    </source>
</evidence>
<gene>
    <name evidence="2" type="ORF">Taro_025201</name>
</gene>
<proteinExistence type="predicted"/>
<evidence type="ECO:0008006" key="4">
    <source>
        <dbReference type="Google" id="ProtNLM"/>
    </source>
</evidence>